<gene>
    <name evidence="5" type="ORF">SAMN05216555_101383</name>
</gene>
<evidence type="ECO:0000313" key="6">
    <source>
        <dbReference type="Proteomes" id="UP000182130"/>
    </source>
</evidence>
<dbReference type="AlphaFoldDB" id="A0A1G8IWW3"/>
<dbReference type="Gene3D" id="1.10.10.10">
    <property type="entry name" value="Winged helix-like DNA-binding domain superfamily/Winged helix DNA-binding domain"/>
    <property type="match status" value="1"/>
</dbReference>
<keyword evidence="1" id="KW-0805">Transcription regulation</keyword>
<dbReference type="SUPFAM" id="SSF52540">
    <property type="entry name" value="P-loop containing nucleoside triphosphate hydrolases"/>
    <property type="match status" value="1"/>
</dbReference>
<protein>
    <submittedName>
        <fullName evidence="5">Regulatory protein, luxR family</fullName>
    </submittedName>
</protein>
<dbReference type="InterPro" id="IPR000792">
    <property type="entry name" value="Tscrpt_reg_LuxR_C"/>
</dbReference>
<evidence type="ECO:0000256" key="3">
    <source>
        <dbReference type="ARBA" id="ARBA00023163"/>
    </source>
</evidence>
<sequence length="913" mass="99005">MSREMQRWGDASKAFDPGKKDAGTGSHMQWSVAARGREMARVKDALGRPEVLGVVITGAQGVGKSSMGRLVVSSLDNDPYVIHLRSASTGEGAPYSCFSFMLARLPQKYLASPTGILQGITSLIREDAGGRDVILVLDNPGGTDEMSTGVLMNILLTGAARIIAIAQQPSDLPVDFHWFLQEGRLAEVQLETLGHEQTAEVLATMLGHRMTAALVSRLHTASGGNPLLLESLVAEQRAAGNLVLLNSVWTLRGDLMVESAHGLEEVVRARWAKESPEAREIVEMLACARQVPLGRLAAVYDAKILADMEDSGLLAVDDTPERWTSLRQQYVADIVRSWLTVPRRRQLRATLLDGREPDAADMSEQEVLSYAALSQDAQVPLSPSHALAAAGAAVRHFDPIFALDCAEGIRRDDPQWVAGQCRKAEALILMAEYDKALTVVEDVAPEQIDALPARGLAAYFAARGNAMRWAHGGAEEAAAVMKEARERLAAIRDRASDGPAVQEELAAAERRLDLEEFVHAAYLGNYKDVIEALETASADQDPSHLEHSLACAVILIEAYSVTGRETDALRLVDFVGQRMEALPETHGLRNYFRLTAFCANLLAGQWRSCLRMLGSGPLASPSELQYRGAALELAVGLANLFAGRGAKALDFLLPAVAQLEHRSVMGLLQLAYAATAFAYAQLGDSPNAYSYLAMENDAGKSGSFLSDRGREFCSDMARRWLGEPEARERLITAAREDLAHGRYTTAGLNVVGATVNGRDEDFRLMEEIAGHRQGPLARLSALLAKGCLAHSPRIMMEAADLAVSLELDAMEARCVALALDYSRSVSDHTTLRQAQARLDRLSQLLVELPVVPQGNAPLLTERERQIARMAGHGVSNRDIAKDIGVSVRTVEGHLYQVFAKLSVSSRRDLLGLI</sequence>
<accession>A0A1G8IWW3</accession>
<dbReference type="InterPro" id="IPR016032">
    <property type="entry name" value="Sig_transdc_resp-reg_C-effctor"/>
</dbReference>
<dbReference type="OrthoDB" id="3197423at2"/>
<proteinExistence type="predicted"/>
<dbReference type="InterPro" id="IPR027417">
    <property type="entry name" value="P-loop_NTPase"/>
</dbReference>
<evidence type="ECO:0000256" key="1">
    <source>
        <dbReference type="ARBA" id="ARBA00023015"/>
    </source>
</evidence>
<evidence type="ECO:0000256" key="4">
    <source>
        <dbReference type="SAM" id="MobiDB-lite"/>
    </source>
</evidence>
<keyword evidence="2" id="KW-0238">DNA-binding</keyword>
<dbReference type="PANTHER" id="PTHR44688">
    <property type="entry name" value="DNA-BINDING TRANSCRIPTIONAL ACTIVATOR DEVR_DOSR"/>
    <property type="match status" value="1"/>
</dbReference>
<dbReference type="Proteomes" id="UP000182130">
    <property type="component" value="Unassembled WGS sequence"/>
</dbReference>
<dbReference type="PANTHER" id="PTHR44688:SF16">
    <property type="entry name" value="DNA-BINDING TRANSCRIPTIONAL ACTIVATOR DEVR_DOSR"/>
    <property type="match status" value="1"/>
</dbReference>
<dbReference type="InterPro" id="IPR036388">
    <property type="entry name" value="WH-like_DNA-bd_sf"/>
</dbReference>
<dbReference type="CDD" id="cd06170">
    <property type="entry name" value="LuxR_C_like"/>
    <property type="match status" value="1"/>
</dbReference>
<reference evidence="6" key="1">
    <citation type="submission" date="2016-10" db="EMBL/GenBank/DDBJ databases">
        <authorList>
            <person name="Varghese N."/>
            <person name="Submissions S."/>
        </authorList>
    </citation>
    <scope>NUCLEOTIDE SEQUENCE [LARGE SCALE GENOMIC DNA]</scope>
    <source>
        <strain evidence="6">CGMCC 1.10783</strain>
    </source>
</reference>
<dbReference type="PRINTS" id="PR00038">
    <property type="entry name" value="HTHLUXR"/>
</dbReference>
<organism evidence="5 6">
    <name type="scientific">Arthrobacter cupressi</name>
    <dbReference type="NCBI Taxonomy" id="1045773"/>
    <lineage>
        <taxon>Bacteria</taxon>
        <taxon>Bacillati</taxon>
        <taxon>Actinomycetota</taxon>
        <taxon>Actinomycetes</taxon>
        <taxon>Micrococcales</taxon>
        <taxon>Micrococcaceae</taxon>
        <taxon>Arthrobacter</taxon>
    </lineage>
</organism>
<name>A0A1G8IWW3_9MICC</name>
<dbReference type="RefSeq" id="WP_074586421.1">
    <property type="nucleotide sequence ID" value="NZ_FNEI01000001.1"/>
</dbReference>
<evidence type="ECO:0000313" key="5">
    <source>
        <dbReference type="EMBL" id="SDI23419.1"/>
    </source>
</evidence>
<dbReference type="PROSITE" id="PS50043">
    <property type="entry name" value="HTH_LUXR_2"/>
    <property type="match status" value="1"/>
</dbReference>
<feature type="region of interest" description="Disordered" evidence="4">
    <location>
        <begin position="1"/>
        <end position="26"/>
    </location>
</feature>
<dbReference type="GO" id="GO:0006355">
    <property type="term" value="P:regulation of DNA-templated transcription"/>
    <property type="evidence" value="ECO:0007669"/>
    <property type="project" value="InterPro"/>
</dbReference>
<evidence type="ECO:0000256" key="2">
    <source>
        <dbReference type="ARBA" id="ARBA00023125"/>
    </source>
</evidence>
<keyword evidence="3" id="KW-0804">Transcription</keyword>
<dbReference type="EMBL" id="FNEI01000001">
    <property type="protein sequence ID" value="SDI23419.1"/>
    <property type="molecule type" value="Genomic_DNA"/>
</dbReference>
<dbReference type="SUPFAM" id="SSF46894">
    <property type="entry name" value="C-terminal effector domain of the bipartite response regulators"/>
    <property type="match status" value="1"/>
</dbReference>
<dbReference type="SMART" id="SM00421">
    <property type="entry name" value="HTH_LUXR"/>
    <property type="match status" value="1"/>
</dbReference>
<keyword evidence="6" id="KW-1185">Reference proteome</keyword>
<dbReference type="GO" id="GO:0003677">
    <property type="term" value="F:DNA binding"/>
    <property type="evidence" value="ECO:0007669"/>
    <property type="project" value="UniProtKB-KW"/>
</dbReference>
<dbReference type="Pfam" id="PF00196">
    <property type="entry name" value="GerE"/>
    <property type="match status" value="1"/>
</dbReference>
<dbReference type="STRING" id="1045773.SAMN05216555_101383"/>